<name>A0ABW0V8K8_9ACTN</name>
<feature type="region of interest" description="Disordered" evidence="1">
    <location>
        <begin position="1"/>
        <end position="94"/>
    </location>
</feature>
<dbReference type="Proteomes" id="UP001596066">
    <property type="component" value="Unassembled WGS sequence"/>
</dbReference>
<proteinExistence type="predicted"/>
<feature type="compositionally biased region" description="Low complexity" evidence="1">
    <location>
        <begin position="23"/>
        <end position="39"/>
    </location>
</feature>
<reference evidence="3" key="1">
    <citation type="journal article" date="2019" name="Int. J. Syst. Evol. Microbiol.">
        <title>The Global Catalogue of Microorganisms (GCM) 10K type strain sequencing project: providing services to taxonomists for standard genome sequencing and annotation.</title>
        <authorList>
            <consortium name="The Broad Institute Genomics Platform"/>
            <consortium name="The Broad Institute Genome Sequencing Center for Infectious Disease"/>
            <person name="Wu L."/>
            <person name="Ma J."/>
        </authorList>
    </citation>
    <scope>NUCLEOTIDE SEQUENCE [LARGE SCALE GENOMIC DNA]</scope>
    <source>
        <strain evidence="3">CGMCC 4.1622</strain>
    </source>
</reference>
<gene>
    <name evidence="2" type="ORF">ACFPZF_05500</name>
</gene>
<feature type="non-terminal residue" evidence="2">
    <location>
        <position position="1"/>
    </location>
</feature>
<organism evidence="2 3">
    <name type="scientific">Kitasatospora cinereorecta</name>
    <dbReference type="NCBI Taxonomy" id="285560"/>
    <lineage>
        <taxon>Bacteria</taxon>
        <taxon>Bacillati</taxon>
        <taxon>Actinomycetota</taxon>
        <taxon>Actinomycetes</taxon>
        <taxon>Kitasatosporales</taxon>
        <taxon>Streptomycetaceae</taxon>
        <taxon>Kitasatospora</taxon>
    </lineage>
</organism>
<comment type="caution">
    <text evidence="2">The sequence shown here is derived from an EMBL/GenBank/DDBJ whole genome shotgun (WGS) entry which is preliminary data.</text>
</comment>
<evidence type="ECO:0000313" key="2">
    <source>
        <dbReference type="EMBL" id="MFC5640810.1"/>
    </source>
</evidence>
<evidence type="ECO:0008006" key="4">
    <source>
        <dbReference type="Google" id="ProtNLM"/>
    </source>
</evidence>
<dbReference type="EMBL" id="JBHSOC010000007">
    <property type="protein sequence ID" value="MFC5640810.1"/>
    <property type="molecule type" value="Genomic_DNA"/>
</dbReference>
<keyword evidence="3" id="KW-1185">Reference proteome</keyword>
<sequence length="94" mass="9706">RAAAADGPVPGALPRRTSRRGSAATPRQSAAGPAAAPQRSAREAQAFMALFQAGTASGRSAARQVRDDRPDDPADAFPASPQPPQRTGDFHDQS</sequence>
<accession>A0ABW0V8K8</accession>
<protein>
    <recommendedName>
        <fullName evidence="4">ATP-binding protein</fullName>
    </recommendedName>
</protein>
<evidence type="ECO:0000313" key="3">
    <source>
        <dbReference type="Proteomes" id="UP001596066"/>
    </source>
</evidence>
<evidence type="ECO:0000256" key="1">
    <source>
        <dbReference type="SAM" id="MobiDB-lite"/>
    </source>
</evidence>